<dbReference type="Gramene" id="QL02p081060:mrna">
    <property type="protein sequence ID" value="QL02p081060:mrna:CDS:1"/>
    <property type="gene ID" value="QL02p081060"/>
</dbReference>
<dbReference type="InterPro" id="IPR052929">
    <property type="entry name" value="RNase_H-like_EbsB-rel"/>
</dbReference>
<name>A0A7N2KZT7_QUELO</name>
<protein>
    <recommendedName>
        <fullName evidence="2">RNase H type-1 domain-containing protein</fullName>
    </recommendedName>
</protein>
<feature type="compositionally biased region" description="Polar residues" evidence="1">
    <location>
        <begin position="1"/>
        <end position="18"/>
    </location>
</feature>
<dbReference type="InterPro" id="IPR044730">
    <property type="entry name" value="RNase_H-like_dom_plant"/>
</dbReference>
<accession>A0A7N2KZT7</accession>
<feature type="region of interest" description="Disordered" evidence="1">
    <location>
        <begin position="1"/>
        <end position="22"/>
    </location>
</feature>
<evidence type="ECO:0000259" key="2">
    <source>
        <dbReference type="Pfam" id="PF13456"/>
    </source>
</evidence>
<organism evidence="3 4">
    <name type="scientific">Quercus lobata</name>
    <name type="common">Valley oak</name>
    <dbReference type="NCBI Taxonomy" id="97700"/>
    <lineage>
        <taxon>Eukaryota</taxon>
        <taxon>Viridiplantae</taxon>
        <taxon>Streptophyta</taxon>
        <taxon>Embryophyta</taxon>
        <taxon>Tracheophyta</taxon>
        <taxon>Spermatophyta</taxon>
        <taxon>Magnoliopsida</taxon>
        <taxon>eudicotyledons</taxon>
        <taxon>Gunneridae</taxon>
        <taxon>Pentapetalae</taxon>
        <taxon>rosids</taxon>
        <taxon>fabids</taxon>
        <taxon>Fagales</taxon>
        <taxon>Fagaceae</taxon>
        <taxon>Quercus</taxon>
    </lineage>
</organism>
<dbReference type="InterPro" id="IPR036397">
    <property type="entry name" value="RNaseH_sf"/>
</dbReference>
<dbReference type="OMA" id="GHIYADI"/>
<evidence type="ECO:0000313" key="3">
    <source>
        <dbReference type="EnsemblPlants" id="QL02p081060:mrna:CDS:1"/>
    </source>
</evidence>
<keyword evidence="4" id="KW-1185">Reference proteome</keyword>
<reference evidence="3" key="2">
    <citation type="submission" date="2021-01" db="UniProtKB">
        <authorList>
            <consortium name="EnsemblPlants"/>
        </authorList>
    </citation>
    <scope>IDENTIFICATION</scope>
</reference>
<evidence type="ECO:0000256" key="1">
    <source>
        <dbReference type="SAM" id="MobiDB-lite"/>
    </source>
</evidence>
<dbReference type="Proteomes" id="UP000594261">
    <property type="component" value="Chromosome 2"/>
</dbReference>
<dbReference type="InterPro" id="IPR012337">
    <property type="entry name" value="RNaseH-like_sf"/>
</dbReference>
<feature type="domain" description="RNase H type-1" evidence="2">
    <location>
        <begin position="29"/>
        <end position="138"/>
    </location>
</feature>
<dbReference type="GO" id="GO:0004523">
    <property type="term" value="F:RNA-DNA hybrid ribonuclease activity"/>
    <property type="evidence" value="ECO:0007669"/>
    <property type="project" value="InterPro"/>
</dbReference>
<dbReference type="InterPro" id="IPR002156">
    <property type="entry name" value="RNaseH_domain"/>
</dbReference>
<dbReference type="Gene3D" id="3.30.420.10">
    <property type="entry name" value="Ribonuclease H-like superfamily/Ribonuclease H"/>
    <property type="match status" value="1"/>
</dbReference>
<sequence length="142" mass="15195">MAQEQLTLPSTTQPKNTWQPPPPSVYKLNFDAAIFAELQCSGFGAIIRNSDGEVMAAMSVKGPSINSSEEAKALACRKAIEFSMEVGFSELLIEGDNATVMKAVSSSSGNHSLLGHIYADIQCYLRGLQSVLISSIKKGGIR</sequence>
<dbReference type="AlphaFoldDB" id="A0A7N2KZT7"/>
<dbReference type="EnsemblPlants" id="QL02p081060:mrna">
    <property type="protein sequence ID" value="QL02p081060:mrna:CDS:1"/>
    <property type="gene ID" value="QL02p081060"/>
</dbReference>
<dbReference type="PANTHER" id="PTHR47074">
    <property type="entry name" value="BNAC02G40300D PROTEIN"/>
    <property type="match status" value="1"/>
</dbReference>
<evidence type="ECO:0000313" key="4">
    <source>
        <dbReference type="Proteomes" id="UP000594261"/>
    </source>
</evidence>
<proteinExistence type="predicted"/>
<reference evidence="4" key="1">
    <citation type="journal article" date="2016" name="G3 (Bethesda)">
        <title>First Draft Assembly and Annotation of the Genome of a California Endemic Oak Quercus lobata Nee (Fagaceae).</title>
        <authorList>
            <person name="Sork V.L."/>
            <person name="Fitz-Gibbon S.T."/>
            <person name="Puiu D."/>
            <person name="Crepeau M."/>
            <person name="Gugger P.F."/>
            <person name="Sherman R."/>
            <person name="Stevens K."/>
            <person name="Langley C.H."/>
            <person name="Pellegrini M."/>
            <person name="Salzberg S.L."/>
        </authorList>
    </citation>
    <scope>NUCLEOTIDE SEQUENCE [LARGE SCALE GENOMIC DNA]</scope>
    <source>
        <strain evidence="4">cv. SW786</strain>
    </source>
</reference>
<dbReference type="GO" id="GO:0003676">
    <property type="term" value="F:nucleic acid binding"/>
    <property type="evidence" value="ECO:0007669"/>
    <property type="project" value="InterPro"/>
</dbReference>
<dbReference type="Pfam" id="PF13456">
    <property type="entry name" value="RVT_3"/>
    <property type="match status" value="1"/>
</dbReference>
<dbReference type="InParanoid" id="A0A7N2KZT7"/>
<dbReference type="PANTHER" id="PTHR47074:SF48">
    <property type="entry name" value="POLYNUCLEOTIDYL TRANSFERASE, RIBONUCLEASE H-LIKE SUPERFAMILY PROTEIN"/>
    <property type="match status" value="1"/>
</dbReference>
<dbReference type="SUPFAM" id="SSF53098">
    <property type="entry name" value="Ribonuclease H-like"/>
    <property type="match status" value="1"/>
</dbReference>
<dbReference type="CDD" id="cd06222">
    <property type="entry name" value="RNase_H_like"/>
    <property type="match status" value="1"/>
</dbReference>